<dbReference type="Proteomes" id="UP000598820">
    <property type="component" value="Unassembled WGS sequence"/>
</dbReference>
<protein>
    <submittedName>
        <fullName evidence="2">Uncharacterized protein</fullName>
    </submittedName>
</protein>
<evidence type="ECO:0000313" key="3">
    <source>
        <dbReference type="Proteomes" id="UP000598820"/>
    </source>
</evidence>
<evidence type="ECO:0000256" key="1">
    <source>
        <dbReference type="SAM" id="Phobius"/>
    </source>
</evidence>
<feature type="transmembrane region" description="Helical" evidence="1">
    <location>
        <begin position="12"/>
        <end position="31"/>
    </location>
</feature>
<keyword evidence="1" id="KW-0812">Transmembrane</keyword>
<dbReference type="EMBL" id="JACWZY010000034">
    <property type="protein sequence ID" value="MBD2704621.1"/>
    <property type="molecule type" value="Genomic_DNA"/>
</dbReference>
<proteinExistence type="predicted"/>
<name>A0A927ASX4_9BACT</name>
<reference evidence="2" key="1">
    <citation type="submission" date="2020-09" db="EMBL/GenBank/DDBJ databases">
        <authorList>
            <person name="Kim M.K."/>
        </authorList>
    </citation>
    <scope>NUCLEOTIDE SEQUENCE</scope>
    <source>
        <strain evidence="2">BT702</strain>
    </source>
</reference>
<keyword evidence="1" id="KW-0472">Membrane</keyword>
<evidence type="ECO:0000313" key="2">
    <source>
        <dbReference type="EMBL" id="MBD2704621.1"/>
    </source>
</evidence>
<keyword evidence="1" id="KW-1133">Transmembrane helix</keyword>
<dbReference type="AlphaFoldDB" id="A0A927ASX4"/>
<organism evidence="2 3">
    <name type="scientific">Spirosoma profusum</name>
    <dbReference type="NCBI Taxonomy" id="2771354"/>
    <lineage>
        <taxon>Bacteria</taxon>
        <taxon>Pseudomonadati</taxon>
        <taxon>Bacteroidota</taxon>
        <taxon>Cytophagia</taxon>
        <taxon>Cytophagales</taxon>
        <taxon>Cytophagaceae</taxon>
        <taxon>Spirosoma</taxon>
    </lineage>
</organism>
<comment type="caution">
    <text evidence="2">The sequence shown here is derived from an EMBL/GenBank/DDBJ whole genome shotgun (WGS) entry which is preliminary data.</text>
</comment>
<sequence>MNFSIRPYLHTTFYRIALYLLITFVASQPIVMANTSQQPDSLWLSIEKAHQEIWRRFVNPQFTILYDYTDKLGTVHIPTAEEVKKRLPNGLSYTTVIEDGAFYNGIYLDGLCERWKKLRTKQTASEARNVANALIKLATVSQVPGFIARNILPDGKTYYPASSDDQTFPWFYGLWKYLKSGIPDKKESEAIAKLIVDKATALQTSNWNIPCDPIEFGYYGSFSKAGNKHLVRIPFVTRIAYELTGKQVWLDSYTACLAEMPTGETGKRIDLLAKGIAYGAPGDNKFNFWLSASSQAALHELVRLETDSLNKAVYQKALLNNARKAIAHMRLYTTFNNANAFTYEINWRQFNAYWRPQTDCWEARKLGLGQVEEGYKLSPRNRYEFDYMTEPLFAAWVIVMSDDKGLIQSVSQDLRQLLTHYDWSTMYTVPFFIAESVYFEGLKHGM</sequence>
<accession>A0A927ASX4</accession>
<keyword evidence="3" id="KW-1185">Reference proteome</keyword>
<gene>
    <name evidence="2" type="ORF">IC229_28550</name>
</gene>
<dbReference type="RefSeq" id="WP_190891341.1">
    <property type="nucleotide sequence ID" value="NZ_JACWZY010000034.1"/>
</dbReference>